<evidence type="ECO:0000256" key="4">
    <source>
        <dbReference type="RuleBase" id="RU000639"/>
    </source>
</evidence>
<dbReference type="PROSITE" id="PS01071">
    <property type="entry name" value="GRPE"/>
    <property type="match status" value="1"/>
</dbReference>
<protein>
    <recommendedName>
        <fullName evidence="3 4">Protein GrpE</fullName>
    </recommendedName>
    <alternativeName>
        <fullName evidence="3">HSP-70 cofactor</fullName>
    </alternativeName>
</protein>
<evidence type="ECO:0000256" key="1">
    <source>
        <dbReference type="ARBA" id="ARBA00009054"/>
    </source>
</evidence>
<accession>A0A1F5I1W9</accession>
<keyword evidence="3 4" id="KW-0346">Stress response</keyword>
<keyword evidence="3" id="KW-0963">Cytoplasm</keyword>
<dbReference type="GO" id="GO:0051087">
    <property type="term" value="F:protein-folding chaperone binding"/>
    <property type="evidence" value="ECO:0007669"/>
    <property type="project" value="InterPro"/>
</dbReference>
<evidence type="ECO:0000256" key="5">
    <source>
        <dbReference type="RuleBase" id="RU004478"/>
    </source>
</evidence>
<dbReference type="InterPro" id="IPR009012">
    <property type="entry name" value="GrpE_head"/>
</dbReference>
<reference evidence="7 8" key="1">
    <citation type="journal article" date="2016" name="Nat. Commun.">
        <title>Thousands of microbial genomes shed light on interconnected biogeochemical processes in an aquifer system.</title>
        <authorList>
            <person name="Anantharaman K."/>
            <person name="Brown C.T."/>
            <person name="Hug L.A."/>
            <person name="Sharon I."/>
            <person name="Castelle C.J."/>
            <person name="Probst A.J."/>
            <person name="Thomas B.C."/>
            <person name="Singh A."/>
            <person name="Wilkins M.J."/>
            <person name="Karaoz U."/>
            <person name="Brodie E.L."/>
            <person name="Williams K.H."/>
            <person name="Hubbard S.S."/>
            <person name="Banfield J.F."/>
        </authorList>
    </citation>
    <scope>NUCLEOTIDE SEQUENCE [LARGE SCALE GENOMIC DNA]</scope>
</reference>
<dbReference type="GO" id="GO:0000774">
    <property type="term" value="F:adenyl-nucleotide exchange factor activity"/>
    <property type="evidence" value="ECO:0007669"/>
    <property type="project" value="InterPro"/>
</dbReference>
<evidence type="ECO:0000313" key="8">
    <source>
        <dbReference type="Proteomes" id="UP000179227"/>
    </source>
</evidence>
<evidence type="ECO:0000313" key="7">
    <source>
        <dbReference type="EMBL" id="OGE10229.1"/>
    </source>
</evidence>
<comment type="caution">
    <text evidence="7">The sequence shown here is derived from an EMBL/GenBank/DDBJ whole genome shotgun (WGS) entry which is preliminary data.</text>
</comment>
<keyword evidence="2 3" id="KW-0143">Chaperone</keyword>
<comment type="function">
    <text evidence="3 4">Participates actively in the response to hyperosmotic and heat shock by preventing the aggregation of stress-denatured proteins, in association with DnaK and GrpE. It is the nucleotide exchange factor for DnaK and may function as a thermosensor. Unfolded proteins bind initially to DnaJ; upon interaction with the DnaJ-bound protein, DnaK hydrolyzes its bound ATP, resulting in the formation of a stable complex. GrpE releases ADP from DnaK; ATP binding to DnaK triggers the release of the substrate protein, thus completing the reaction cycle. Several rounds of ATP-dependent interactions between DnaJ, DnaK and GrpE are required for fully efficient folding.</text>
</comment>
<dbReference type="PANTHER" id="PTHR21237">
    <property type="entry name" value="GRPE PROTEIN"/>
    <property type="match status" value="1"/>
</dbReference>
<dbReference type="Gene3D" id="2.30.22.10">
    <property type="entry name" value="Head domain of nucleotide exchange factor GrpE"/>
    <property type="match status" value="1"/>
</dbReference>
<dbReference type="InterPro" id="IPR013805">
    <property type="entry name" value="GrpE_CC"/>
</dbReference>
<dbReference type="GO" id="GO:0006457">
    <property type="term" value="P:protein folding"/>
    <property type="evidence" value="ECO:0007669"/>
    <property type="project" value="InterPro"/>
</dbReference>
<evidence type="ECO:0000256" key="2">
    <source>
        <dbReference type="ARBA" id="ARBA00023186"/>
    </source>
</evidence>
<dbReference type="PANTHER" id="PTHR21237:SF23">
    <property type="entry name" value="GRPE PROTEIN HOMOLOG, MITOCHONDRIAL"/>
    <property type="match status" value="1"/>
</dbReference>
<feature type="region of interest" description="Disordered" evidence="6">
    <location>
        <begin position="1"/>
        <end position="25"/>
    </location>
</feature>
<dbReference type="Pfam" id="PF01025">
    <property type="entry name" value="GrpE"/>
    <property type="match status" value="1"/>
</dbReference>
<dbReference type="CDD" id="cd00446">
    <property type="entry name" value="GrpE"/>
    <property type="match status" value="1"/>
</dbReference>
<sequence>MKKGQKSALNTKEAKKQSIDQVSARNTQLEDMLKRTLADYQNLERRIEEERKQLSKLSSLLLIEKLLPILDNLENAQMHLSDEGLKIVIKQFKDILISEGLQEINAENAQFDPNFHEAVEIKEGAMDNKIVKILTKGYTIDGKTIRPAKVVVERRSANDQILDRVENDAIGGENV</sequence>
<dbReference type="GO" id="GO:0005737">
    <property type="term" value="C:cytoplasm"/>
    <property type="evidence" value="ECO:0007669"/>
    <property type="project" value="UniProtKB-SubCell"/>
</dbReference>
<comment type="similarity">
    <text evidence="1 3 5">Belongs to the GrpE family.</text>
</comment>
<name>A0A1F5I1W9_9BACT</name>
<dbReference type="STRING" id="1797729.A3A60_01760"/>
<dbReference type="Gene3D" id="3.90.20.20">
    <property type="match status" value="1"/>
</dbReference>
<dbReference type="AlphaFoldDB" id="A0A1F5I1W9"/>
<evidence type="ECO:0000256" key="3">
    <source>
        <dbReference type="HAMAP-Rule" id="MF_01151"/>
    </source>
</evidence>
<dbReference type="HAMAP" id="MF_01151">
    <property type="entry name" value="GrpE"/>
    <property type="match status" value="1"/>
</dbReference>
<comment type="subcellular location">
    <subcellularLocation>
        <location evidence="3">Cytoplasm</location>
    </subcellularLocation>
</comment>
<gene>
    <name evidence="3" type="primary">grpE</name>
    <name evidence="7" type="ORF">A3A60_01760</name>
</gene>
<comment type="subunit">
    <text evidence="3">Homodimer.</text>
</comment>
<dbReference type="SUPFAM" id="SSF51064">
    <property type="entry name" value="Head domain of nucleotide exchange factor GrpE"/>
    <property type="match status" value="1"/>
</dbReference>
<dbReference type="PRINTS" id="PR00773">
    <property type="entry name" value="GRPEPROTEIN"/>
</dbReference>
<dbReference type="InterPro" id="IPR000740">
    <property type="entry name" value="GrpE"/>
</dbReference>
<dbReference type="Proteomes" id="UP000179227">
    <property type="component" value="Unassembled WGS sequence"/>
</dbReference>
<dbReference type="GO" id="GO:0051082">
    <property type="term" value="F:unfolded protein binding"/>
    <property type="evidence" value="ECO:0007669"/>
    <property type="project" value="TreeGrafter"/>
</dbReference>
<evidence type="ECO:0000256" key="6">
    <source>
        <dbReference type="SAM" id="MobiDB-lite"/>
    </source>
</evidence>
<proteinExistence type="inferred from homology"/>
<dbReference type="SUPFAM" id="SSF58014">
    <property type="entry name" value="Coiled-coil domain of nucleotide exchange factor GrpE"/>
    <property type="match status" value="1"/>
</dbReference>
<organism evidence="7 8">
    <name type="scientific">Candidatus Curtissbacteria bacterium RIFCSPLOWO2_01_FULL_42_26</name>
    <dbReference type="NCBI Taxonomy" id="1797729"/>
    <lineage>
        <taxon>Bacteria</taxon>
        <taxon>Candidatus Curtissiibacteriota</taxon>
    </lineage>
</organism>
<dbReference type="EMBL" id="MFBS01000012">
    <property type="protein sequence ID" value="OGE10229.1"/>
    <property type="molecule type" value="Genomic_DNA"/>
</dbReference>
<dbReference type="GO" id="GO:0042803">
    <property type="term" value="F:protein homodimerization activity"/>
    <property type="evidence" value="ECO:0007669"/>
    <property type="project" value="InterPro"/>
</dbReference>